<dbReference type="InterPro" id="IPR000326">
    <property type="entry name" value="PAP2/HPO"/>
</dbReference>
<gene>
    <name evidence="3" type="ORF">H9806_00495</name>
</gene>
<dbReference type="PANTHER" id="PTHR14969">
    <property type="entry name" value="SPHINGOSINE-1-PHOSPHATE PHOSPHOHYDROLASE"/>
    <property type="match status" value="1"/>
</dbReference>
<evidence type="ECO:0000256" key="1">
    <source>
        <dbReference type="SAM" id="Phobius"/>
    </source>
</evidence>
<reference evidence="3" key="2">
    <citation type="submission" date="2021-04" db="EMBL/GenBank/DDBJ databases">
        <authorList>
            <person name="Gilroy R."/>
        </authorList>
    </citation>
    <scope>NUCLEOTIDE SEQUENCE</scope>
    <source>
        <strain evidence="3">F6-686</strain>
    </source>
</reference>
<feature type="domain" description="Phosphatidic acid phosphatase type 2/haloperoxidase" evidence="2">
    <location>
        <begin position="78"/>
        <end position="185"/>
    </location>
</feature>
<dbReference type="Pfam" id="PF01569">
    <property type="entry name" value="PAP2"/>
    <property type="match status" value="1"/>
</dbReference>
<comment type="caution">
    <text evidence="3">The sequence shown here is derived from an EMBL/GenBank/DDBJ whole genome shotgun (WGS) entry which is preliminary data.</text>
</comment>
<proteinExistence type="predicted"/>
<dbReference type="PANTHER" id="PTHR14969:SF13">
    <property type="entry name" value="AT30094P"/>
    <property type="match status" value="1"/>
</dbReference>
<evidence type="ECO:0000313" key="3">
    <source>
        <dbReference type="EMBL" id="MBU3827654.1"/>
    </source>
</evidence>
<organism evidence="3 4">
    <name type="scientific">Candidatus Lactobacillus pullistercoris</name>
    <dbReference type="NCBI Taxonomy" id="2838636"/>
    <lineage>
        <taxon>Bacteria</taxon>
        <taxon>Bacillati</taxon>
        <taxon>Bacillota</taxon>
        <taxon>Bacilli</taxon>
        <taxon>Lactobacillales</taxon>
        <taxon>Lactobacillaceae</taxon>
        <taxon>Lactobacillus</taxon>
    </lineage>
</organism>
<dbReference type="SMART" id="SM00014">
    <property type="entry name" value="acidPPc"/>
    <property type="match status" value="1"/>
</dbReference>
<dbReference type="AlphaFoldDB" id="A0A9E2KQM6"/>
<dbReference type="Proteomes" id="UP000823844">
    <property type="component" value="Unassembled WGS sequence"/>
</dbReference>
<feature type="transmembrane region" description="Helical" evidence="1">
    <location>
        <begin position="117"/>
        <end position="136"/>
    </location>
</feature>
<reference evidence="3" key="1">
    <citation type="journal article" date="2021" name="PeerJ">
        <title>Extensive microbial diversity within the chicken gut microbiome revealed by metagenomics and culture.</title>
        <authorList>
            <person name="Gilroy R."/>
            <person name="Ravi A."/>
            <person name="Getino M."/>
            <person name="Pursley I."/>
            <person name="Horton D.L."/>
            <person name="Alikhan N.F."/>
            <person name="Baker D."/>
            <person name="Gharbi K."/>
            <person name="Hall N."/>
            <person name="Watson M."/>
            <person name="Adriaenssens E.M."/>
            <person name="Foster-Nyarko E."/>
            <person name="Jarju S."/>
            <person name="Secka A."/>
            <person name="Antonio M."/>
            <person name="Oren A."/>
            <person name="Chaudhuri R.R."/>
            <person name="La Ragione R."/>
            <person name="Hildebrand F."/>
            <person name="Pallen M.J."/>
        </authorList>
    </citation>
    <scope>NUCLEOTIDE SEQUENCE</scope>
    <source>
        <strain evidence="3">F6-686</strain>
    </source>
</reference>
<dbReference type="InterPro" id="IPR036938">
    <property type="entry name" value="PAP2/HPO_sf"/>
</dbReference>
<keyword evidence="1" id="KW-0812">Transmembrane</keyword>
<keyword evidence="1" id="KW-0472">Membrane</keyword>
<dbReference type="Gene3D" id="1.20.144.10">
    <property type="entry name" value="Phosphatidic acid phosphatase type 2/haloperoxidase"/>
    <property type="match status" value="1"/>
</dbReference>
<dbReference type="SUPFAM" id="SSF48317">
    <property type="entry name" value="Acid phosphatase/Vanadium-dependent haloperoxidase"/>
    <property type="match status" value="1"/>
</dbReference>
<protein>
    <submittedName>
        <fullName evidence="3">Phosphatase PAP2 family protein</fullName>
    </submittedName>
</protein>
<evidence type="ECO:0000259" key="2">
    <source>
        <dbReference type="SMART" id="SM00014"/>
    </source>
</evidence>
<keyword evidence="1" id="KW-1133">Transmembrane helix</keyword>
<evidence type="ECO:0000313" key="4">
    <source>
        <dbReference type="Proteomes" id="UP000823844"/>
    </source>
</evidence>
<accession>A0A9E2KQM6</accession>
<name>A0A9E2KQM6_9LACO</name>
<sequence>MKNFLIVTLATIFLLSLIFNIKNSERFNIFDERLHRKLIRDHNGIGWQIIAFLNDPKLMVVWAVLLASTLIDSDHVITALWVLGTLGLTDLAGIILKKIIKRKRPKMASKLENGYSFPSGHVLGATTMMLILLRLFGAKLGLGFILFLVAVWVMVIISRLSLRAHYPSDVAGATSLAILCFAISQQVFQLL</sequence>
<feature type="transmembrane region" description="Helical" evidence="1">
    <location>
        <begin position="76"/>
        <end position="96"/>
    </location>
</feature>
<dbReference type="EMBL" id="JAHLFT010000007">
    <property type="protein sequence ID" value="MBU3827654.1"/>
    <property type="molecule type" value="Genomic_DNA"/>
</dbReference>
<feature type="transmembrane region" description="Helical" evidence="1">
    <location>
        <begin position="142"/>
        <end position="162"/>
    </location>
</feature>